<sequence length="87" mass="10670">MEEIYYINDALNQLENSMSKYIDNVKYIWDSSIIPFMDSGDCMVFDNLTDKDFSKFIDFFMKQRTYTKMLETYRRLIDRKEFLEKND</sequence>
<name>A0A6C0BE69_9ZZZZ</name>
<dbReference type="AlphaFoldDB" id="A0A6C0BE69"/>
<dbReference type="EMBL" id="MN739133">
    <property type="protein sequence ID" value="QHS90360.1"/>
    <property type="molecule type" value="Genomic_DNA"/>
</dbReference>
<organism evidence="1">
    <name type="scientific">viral metagenome</name>
    <dbReference type="NCBI Taxonomy" id="1070528"/>
    <lineage>
        <taxon>unclassified sequences</taxon>
        <taxon>metagenomes</taxon>
        <taxon>organismal metagenomes</taxon>
    </lineage>
</organism>
<evidence type="ECO:0000313" key="1">
    <source>
        <dbReference type="EMBL" id="QHS90360.1"/>
    </source>
</evidence>
<accession>A0A6C0BE69</accession>
<protein>
    <submittedName>
        <fullName evidence="1">Uncharacterized protein</fullName>
    </submittedName>
</protein>
<proteinExistence type="predicted"/>
<reference evidence="1" key="1">
    <citation type="journal article" date="2020" name="Nature">
        <title>Giant virus diversity and host interactions through global metagenomics.</title>
        <authorList>
            <person name="Schulz F."/>
            <person name="Roux S."/>
            <person name="Paez-Espino D."/>
            <person name="Jungbluth S."/>
            <person name="Walsh D.A."/>
            <person name="Denef V.J."/>
            <person name="McMahon K.D."/>
            <person name="Konstantinidis K.T."/>
            <person name="Eloe-Fadrosh E.A."/>
            <person name="Kyrpides N.C."/>
            <person name="Woyke T."/>
        </authorList>
    </citation>
    <scope>NUCLEOTIDE SEQUENCE</scope>
    <source>
        <strain evidence="1">GVMAG-M-3300010160-60</strain>
    </source>
</reference>